<evidence type="ECO:0000256" key="4">
    <source>
        <dbReference type="ARBA" id="ARBA00022827"/>
    </source>
</evidence>
<dbReference type="InterPro" id="IPR012132">
    <property type="entry name" value="GMC_OxRdtase"/>
</dbReference>
<dbReference type="Gene3D" id="3.30.560.10">
    <property type="entry name" value="Glucose Oxidase, domain 3"/>
    <property type="match status" value="1"/>
</dbReference>
<evidence type="ECO:0000259" key="6">
    <source>
        <dbReference type="PROSITE" id="PS00623"/>
    </source>
</evidence>
<evidence type="ECO:0000313" key="8">
    <source>
        <dbReference type="EMBL" id="MDT0617121.1"/>
    </source>
</evidence>
<dbReference type="Gene3D" id="3.50.50.60">
    <property type="entry name" value="FAD/NAD(P)-binding domain"/>
    <property type="match status" value="1"/>
</dbReference>
<dbReference type="PIRSF" id="PIRSF000137">
    <property type="entry name" value="Alcohol_oxidase"/>
    <property type="match status" value="1"/>
</dbReference>
<feature type="domain" description="Glucose-methanol-choline oxidoreductase N-terminal" evidence="7">
    <location>
        <begin position="252"/>
        <end position="266"/>
    </location>
</feature>
<evidence type="ECO:0000259" key="7">
    <source>
        <dbReference type="PROSITE" id="PS00624"/>
    </source>
</evidence>
<sequence length="542" mass="59132">MYDYVIVGAGSAGCALAAHLSADGHSRICLLEAGPRDNRPWVHWPAGTMFLLRGKTRNWAFDTAPEPALDNRRLFWPRGRMLGGSSSMNGMIYIRGHARDYDHWAALGNRGWGWQDVLPAFRAMEDNERGADDYHGVGGPLTVSDPRYRNPLSQTFIEACTETGIPTNPDFNGATQEGAGWYQCTIREGRRWSSAAAHLGPSVMARPNLTVLTGAHATAIEFDGRRACGVRYRQGGDTRRAAAAAEVIVAAGAVQSPQLLMLSGLGPRAELDAQNIPIRQELPGVGANLQDHLDVMINLRTRTRHGLAVAALAIPRSLIAAWQYAFHKKGLFASNAAEAGAFVRTRDDLDTPDVQFHFITALLQDHARKLPYGHGVSLHACALRPHSRGRIGLNSANPFDTPRIEANYLSDERDLDTLVRGFRIGREILRSGPFARHYKKEMLPGESVESDAEVRAFIRQKAETIYHPVGSCRMGRDDQAVVDERLRVHGVEGLRVADASIMPTLVAGNTNAAAIMIGMRCAAMIAEERASQAPEMAQAVGA</sequence>
<evidence type="ECO:0000313" key="9">
    <source>
        <dbReference type="Proteomes" id="UP001259982"/>
    </source>
</evidence>
<comment type="caution">
    <text evidence="8">The sequence shown here is derived from an EMBL/GenBank/DDBJ whole genome shotgun (WGS) entry which is preliminary data.</text>
</comment>
<dbReference type="SUPFAM" id="SSF54373">
    <property type="entry name" value="FAD-linked reductases, C-terminal domain"/>
    <property type="match status" value="1"/>
</dbReference>
<keyword evidence="3 5" id="KW-0285">Flavoprotein</keyword>
<reference evidence="8 9" key="1">
    <citation type="submission" date="2023-09" db="EMBL/GenBank/DDBJ databases">
        <authorList>
            <person name="Rey-Velasco X."/>
        </authorList>
    </citation>
    <scope>NUCLEOTIDE SEQUENCE [LARGE SCALE GENOMIC DNA]</scope>
    <source>
        <strain evidence="8 9">P385</strain>
    </source>
</reference>
<evidence type="ECO:0000256" key="2">
    <source>
        <dbReference type="ARBA" id="ARBA00010790"/>
    </source>
</evidence>
<evidence type="ECO:0000256" key="1">
    <source>
        <dbReference type="ARBA" id="ARBA00001974"/>
    </source>
</evidence>
<feature type="domain" description="Glucose-methanol-choline oxidoreductase N-terminal" evidence="6">
    <location>
        <begin position="79"/>
        <end position="102"/>
    </location>
</feature>
<keyword evidence="8" id="KW-0560">Oxidoreductase</keyword>
<dbReference type="SUPFAM" id="SSF51905">
    <property type="entry name" value="FAD/NAD(P)-binding domain"/>
    <property type="match status" value="1"/>
</dbReference>
<dbReference type="InterPro" id="IPR007867">
    <property type="entry name" value="GMC_OxRtase_C"/>
</dbReference>
<dbReference type="EC" id="1.1.99.1" evidence="8"/>
<dbReference type="Pfam" id="PF00732">
    <property type="entry name" value="GMC_oxred_N"/>
    <property type="match status" value="1"/>
</dbReference>
<dbReference type="PROSITE" id="PS00624">
    <property type="entry name" value="GMC_OXRED_2"/>
    <property type="match status" value="1"/>
</dbReference>
<dbReference type="PANTHER" id="PTHR11552">
    <property type="entry name" value="GLUCOSE-METHANOL-CHOLINE GMC OXIDOREDUCTASE"/>
    <property type="match status" value="1"/>
</dbReference>
<dbReference type="NCBIfam" id="NF002550">
    <property type="entry name" value="PRK02106.1"/>
    <property type="match status" value="1"/>
</dbReference>
<evidence type="ECO:0000256" key="5">
    <source>
        <dbReference type="RuleBase" id="RU003968"/>
    </source>
</evidence>
<keyword evidence="4 5" id="KW-0274">FAD</keyword>
<evidence type="ECO:0000256" key="3">
    <source>
        <dbReference type="ARBA" id="ARBA00022630"/>
    </source>
</evidence>
<dbReference type="RefSeq" id="WP_311656725.1">
    <property type="nucleotide sequence ID" value="NZ_JAVRHY010000001.1"/>
</dbReference>
<dbReference type="PROSITE" id="PS00623">
    <property type="entry name" value="GMC_OXRED_1"/>
    <property type="match status" value="1"/>
</dbReference>
<name>A0ABU3B3T1_9GAMM</name>
<dbReference type="PANTHER" id="PTHR11552:SF147">
    <property type="entry name" value="CHOLINE DEHYDROGENASE, MITOCHONDRIAL"/>
    <property type="match status" value="1"/>
</dbReference>
<organism evidence="8 9">
    <name type="scientific">Spectribacter acetivorans</name>
    <dbReference type="NCBI Taxonomy" id="3075603"/>
    <lineage>
        <taxon>Bacteria</taxon>
        <taxon>Pseudomonadati</taxon>
        <taxon>Pseudomonadota</taxon>
        <taxon>Gammaproteobacteria</taxon>
        <taxon>Salinisphaerales</taxon>
        <taxon>Salinisphaeraceae</taxon>
        <taxon>Spectribacter</taxon>
    </lineage>
</organism>
<keyword evidence="9" id="KW-1185">Reference proteome</keyword>
<gene>
    <name evidence="8" type="ORF">RM531_01400</name>
</gene>
<proteinExistence type="inferred from homology"/>
<accession>A0ABU3B3T1</accession>
<dbReference type="EMBL" id="JAVRHY010000001">
    <property type="protein sequence ID" value="MDT0617121.1"/>
    <property type="molecule type" value="Genomic_DNA"/>
</dbReference>
<dbReference type="Proteomes" id="UP001259982">
    <property type="component" value="Unassembled WGS sequence"/>
</dbReference>
<dbReference type="GO" id="GO:0008812">
    <property type="term" value="F:choline dehydrogenase activity"/>
    <property type="evidence" value="ECO:0007669"/>
    <property type="project" value="UniProtKB-EC"/>
</dbReference>
<dbReference type="InterPro" id="IPR000172">
    <property type="entry name" value="GMC_OxRdtase_N"/>
</dbReference>
<dbReference type="InterPro" id="IPR036188">
    <property type="entry name" value="FAD/NAD-bd_sf"/>
</dbReference>
<protein>
    <submittedName>
        <fullName evidence="8">Choline dehydrogenase</fullName>
        <ecNumber evidence="8">1.1.99.1</ecNumber>
    </submittedName>
</protein>
<comment type="similarity">
    <text evidence="2 5">Belongs to the GMC oxidoreductase family.</text>
</comment>
<dbReference type="Pfam" id="PF05199">
    <property type="entry name" value="GMC_oxred_C"/>
    <property type="match status" value="1"/>
</dbReference>
<comment type="cofactor">
    <cofactor evidence="1">
        <name>FAD</name>
        <dbReference type="ChEBI" id="CHEBI:57692"/>
    </cofactor>
</comment>